<keyword evidence="3" id="KW-1185">Reference proteome</keyword>
<feature type="signal peptide" evidence="1">
    <location>
        <begin position="1"/>
        <end position="22"/>
    </location>
</feature>
<feature type="chain" id="PRO_5008403292" evidence="1">
    <location>
        <begin position="23"/>
        <end position="216"/>
    </location>
</feature>
<protein>
    <submittedName>
        <fullName evidence="2">Uncharacterized protein</fullName>
    </submittedName>
</protein>
<dbReference type="EnsemblMetazoa" id="GPAI028028-RA">
    <property type="protein sequence ID" value="GPAI028028-PA"/>
    <property type="gene ID" value="GPAI028028"/>
</dbReference>
<evidence type="ECO:0000256" key="1">
    <source>
        <dbReference type="SAM" id="SignalP"/>
    </source>
</evidence>
<sequence>MKKCSTNILILILILAIQNIFASPVQDVDSSTLAINQQLNEHNKLFELTLNQFVQFTLDFGEQCKNFSSQLFKELVADGKIVDKEFSKEEYNKFVQSFENLKNAESNEDKLTYLNKITLETITSSKNLEEDKVLAEFLKKYEPREFLEKVHALFSEYFKGFSADFNDYANELNEKQKQEQQQLFDWFEEFSKEQSFAEKTQKFLDFFALFDCCHEK</sequence>
<evidence type="ECO:0000313" key="2">
    <source>
        <dbReference type="EnsemblMetazoa" id="GPAI028028-PA"/>
    </source>
</evidence>
<evidence type="ECO:0000313" key="3">
    <source>
        <dbReference type="Proteomes" id="UP000092445"/>
    </source>
</evidence>
<keyword evidence="1" id="KW-0732">Signal</keyword>
<organism evidence="2 3">
    <name type="scientific">Glossina pallidipes</name>
    <name type="common">Tsetse fly</name>
    <dbReference type="NCBI Taxonomy" id="7398"/>
    <lineage>
        <taxon>Eukaryota</taxon>
        <taxon>Metazoa</taxon>
        <taxon>Ecdysozoa</taxon>
        <taxon>Arthropoda</taxon>
        <taxon>Hexapoda</taxon>
        <taxon>Insecta</taxon>
        <taxon>Pterygota</taxon>
        <taxon>Neoptera</taxon>
        <taxon>Endopterygota</taxon>
        <taxon>Diptera</taxon>
        <taxon>Brachycera</taxon>
        <taxon>Muscomorpha</taxon>
        <taxon>Hippoboscoidea</taxon>
        <taxon>Glossinidae</taxon>
        <taxon>Glossina</taxon>
    </lineage>
</organism>
<dbReference type="Proteomes" id="UP000092445">
    <property type="component" value="Unassembled WGS sequence"/>
</dbReference>
<proteinExistence type="predicted"/>
<dbReference type="VEuPathDB" id="VectorBase:GPAI028028"/>
<reference evidence="3" key="1">
    <citation type="submission" date="2014-03" db="EMBL/GenBank/DDBJ databases">
        <authorList>
            <person name="Aksoy S."/>
            <person name="Warren W."/>
            <person name="Wilson R.K."/>
        </authorList>
    </citation>
    <scope>NUCLEOTIDE SEQUENCE [LARGE SCALE GENOMIC DNA]</scope>
    <source>
        <strain evidence="3">IAEA</strain>
    </source>
</reference>
<reference evidence="2" key="2">
    <citation type="submission" date="2020-05" db="UniProtKB">
        <authorList>
            <consortium name="EnsemblMetazoa"/>
        </authorList>
    </citation>
    <scope>IDENTIFICATION</scope>
    <source>
        <strain evidence="2">IAEA</strain>
    </source>
</reference>
<accession>A0A1A9ZXC3</accession>
<name>A0A1A9ZXC3_GLOPL</name>
<dbReference type="AlphaFoldDB" id="A0A1A9ZXC3"/>